<feature type="domain" description="Amidohydrolase-related" evidence="2">
    <location>
        <begin position="303"/>
        <end position="381"/>
    </location>
</feature>
<evidence type="ECO:0000256" key="1">
    <source>
        <dbReference type="SAM" id="SignalP"/>
    </source>
</evidence>
<name>A0A518D9C4_9BACT</name>
<dbReference type="SUPFAM" id="SSF51556">
    <property type="entry name" value="Metallo-dependent hydrolases"/>
    <property type="match status" value="1"/>
</dbReference>
<protein>
    <submittedName>
        <fullName evidence="3">Imidazolonepropionase</fullName>
    </submittedName>
</protein>
<dbReference type="SUPFAM" id="SSF51338">
    <property type="entry name" value="Composite domain of metallo-dependent hydrolases"/>
    <property type="match status" value="1"/>
</dbReference>
<feature type="signal peptide" evidence="1">
    <location>
        <begin position="1"/>
        <end position="19"/>
    </location>
</feature>
<dbReference type="InterPro" id="IPR032466">
    <property type="entry name" value="Metal_Hydrolase"/>
</dbReference>
<keyword evidence="4" id="KW-1185">Reference proteome</keyword>
<dbReference type="InterPro" id="IPR011059">
    <property type="entry name" value="Metal-dep_hydrolase_composite"/>
</dbReference>
<dbReference type="KEGG" id="pnd:Pla175_14300"/>
<reference evidence="3 4" key="1">
    <citation type="submission" date="2019-02" db="EMBL/GenBank/DDBJ databases">
        <title>Deep-cultivation of Planctomycetes and their phenomic and genomic characterization uncovers novel biology.</title>
        <authorList>
            <person name="Wiegand S."/>
            <person name="Jogler M."/>
            <person name="Boedeker C."/>
            <person name="Pinto D."/>
            <person name="Vollmers J."/>
            <person name="Rivas-Marin E."/>
            <person name="Kohn T."/>
            <person name="Peeters S.H."/>
            <person name="Heuer A."/>
            <person name="Rast P."/>
            <person name="Oberbeckmann S."/>
            <person name="Bunk B."/>
            <person name="Jeske O."/>
            <person name="Meyerdierks A."/>
            <person name="Storesund J.E."/>
            <person name="Kallscheuer N."/>
            <person name="Luecker S."/>
            <person name="Lage O.M."/>
            <person name="Pohl T."/>
            <person name="Merkel B.J."/>
            <person name="Hornburger P."/>
            <person name="Mueller R.-W."/>
            <person name="Bruemmer F."/>
            <person name="Labrenz M."/>
            <person name="Spormann A.M."/>
            <person name="Op den Camp H."/>
            <person name="Overmann J."/>
            <person name="Amann R."/>
            <person name="Jetten M.S.M."/>
            <person name="Mascher T."/>
            <person name="Medema M.H."/>
            <person name="Devos D.P."/>
            <person name="Kaster A.-K."/>
            <person name="Ovreas L."/>
            <person name="Rohde M."/>
            <person name="Galperin M.Y."/>
            <person name="Jogler C."/>
        </authorList>
    </citation>
    <scope>NUCLEOTIDE SEQUENCE [LARGE SCALE GENOMIC DNA]</scope>
    <source>
        <strain evidence="3 4">Pla175</strain>
    </source>
</reference>
<dbReference type="PANTHER" id="PTHR43135">
    <property type="entry name" value="ALPHA-D-RIBOSE 1-METHYLPHOSPHONATE 5-TRIPHOSPHATE DIPHOSPHATASE"/>
    <property type="match status" value="1"/>
</dbReference>
<dbReference type="EMBL" id="CP036291">
    <property type="protein sequence ID" value="QDU88060.1"/>
    <property type="molecule type" value="Genomic_DNA"/>
</dbReference>
<proteinExistence type="predicted"/>
<dbReference type="Gene3D" id="2.30.40.10">
    <property type="entry name" value="Urease, subunit C, domain 1"/>
    <property type="match status" value="1"/>
</dbReference>
<gene>
    <name evidence="3" type="ORF">Pla175_14300</name>
</gene>
<organism evidence="3 4">
    <name type="scientific">Pirellulimonas nuda</name>
    <dbReference type="NCBI Taxonomy" id="2528009"/>
    <lineage>
        <taxon>Bacteria</taxon>
        <taxon>Pseudomonadati</taxon>
        <taxon>Planctomycetota</taxon>
        <taxon>Planctomycetia</taxon>
        <taxon>Pirellulales</taxon>
        <taxon>Lacipirellulaceae</taxon>
        <taxon>Pirellulimonas</taxon>
    </lineage>
</organism>
<dbReference type="PANTHER" id="PTHR43135:SF3">
    <property type="entry name" value="ALPHA-D-RIBOSE 1-METHYLPHOSPHONATE 5-TRIPHOSPHATE DIPHOSPHATASE"/>
    <property type="match status" value="1"/>
</dbReference>
<dbReference type="OrthoDB" id="9802793at2"/>
<dbReference type="AlphaFoldDB" id="A0A518D9C4"/>
<evidence type="ECO:0000259" key="2">
    <source>
        <dbReference type="Pfam" id="PF01979"/>
    </source>
</evidence>
<dbReference type="GO" id="GO:0016810">
    <property type="term" value="F:hydrolase activity, acting on carbon-nitrogen (but not peptide) bonds"/>
    <property type="evidence" value="ECO:0007669"/>
    <property type="project" value="InterPro"/>
</dbReference>
<keyword evidence="1" id="KW-0732">Signal</keyword>
<dbReference type="InterPro" id="IPR051781">
    <property type="entry name" value="Metallo-dep_Hydrolase"/>
</dbReference>
<evidence type="ECO:0000313" key="4">
    <source>
        <dbReference type="Proteomes" id="UP000317429"/>
    </source>
</evidence>
<dbReference type="Proteomes" id="UP000317429">
    <property type="component" value="Chromosome"/>
</dbReference>
<sequence precursor="true">MIRSLCFYLLLLASTAAPAGTVALVGGTVHPVSSDPIEHATLVMTDGAITALGADVKVPQGAQKVNAAGLHVYPGLIAAYSQLGLVELPSVRATVDTSEAGDFNPNAMAHKAVNPDSELIPVTRSGGVLLALAAPDGGLFSGQSSLIRLGGWTWEDMLVRPGVGMHVRWPATRKRGSEKDTSEASLRRMAQLLDDARAYQAARDADPETPFDIRWEAMGPLLRGEQPLIVDADWLDQIESAVAFCAEQKLRLIIMGGYDAPHCAALLKAHDVPVVVSAIHRLPLRRGDDYDAPYTLPERLRKAGVRYCIAGGGRFASNVRNLPYHAATAAGYGLPRDEALKAITLYPAQILGVDDRVGSLEVGKEATLLICDGDPLETPTHVQRAWLRGEEVDLDDRQKRLHQKFRKRIDNVGQASPVESP</sequence>
<dbReference type="InterPro" id="IPR006680">
    <property type="entry name" value="Amidohydro-rel"/>
</dbReference>
<feature type="chain" id="PRO_5022026414" evidence="1">
    <location>
        <begin position="20"/>
        <end position="421"/>
    </location>
</feature>
<dbReference type="Gene3D" id="3.20.20.140">
    <property type="entry name" value="Metal-dependent hydrolases"/>
    <property type="match status" value="1"/>
</dbReference>
<dbReference type="RefSeq" id="WP_145282577.1">
    <property type="nucleotide sequence ID" value="NZ_CP036291.1"/>
</dbReference>
<accession>A0A518D9C4</accession>
<dbReference type="Pfam" id="PF01979">
    <property type="entry name" value="Amidohydro_1"/>
    <property type="match status" value="1"/>
</dbReference>
<evidence type="ECO:0000313" key="3">
    <source>
        <dbReference type="EMBL" id="QDU88060.1"/>
    </source>
</evidence>